<name>A0AAV1GR13_XYRNO</name>
<evidence type="ECO:0000256" key="1">
    <source>
        <dbReference type="SAM" id="MobiDB-lite"/>
    </source>
</evidence>
<accession>A0AAV1GR13</accession>
<organism evidence="2 3">
    <name type="scientific">Xyrichtys novacula</name>
    <name type="common">Pearly razorfish</name>
    <name type="synonym">Hemipteronotus novacula</name>
    <dbReference type="NCBI Taxonomy" id="13765"/>
    <lineage>
        <taxon>Eukaryota</taxon>
        <taxon>Metazoa</taxon>
        <taxon>Chordata</taxon>
        <taxon>Craniata</taxon>
        <taxon>Vertebrata</taxon>
        <taxon>Euteleostomi</taxon>
        <taxon>Actinopterygii</taxon>
        <taxon>Neopterygii</taxon>
        <taxon>Teleostei</taxon>
        <taxon>Neoteleostei</taxon>
        <taxon>Acanthomorphata</taxon>
        <taxon>Eupercaria</taxon>
        <taxon>Labriformes</taxon>
        <taxon>Labridae</taxon>
        <taxon>Xyrichtys</taxon>
    </lineage>
</organism>
<feature type="region of interest" description="Disordered" evidence="1">
    <location>
        <begin position="1"/>
        <end position="39"/>
    </location>
</feature>
<dbReference type="EMBL" id="OY660879">
    <property type="protein sequence ID" value="CAJ1076160.1"/>
    <property type="molecule type" value="Genomic_DNA"/>
</dbReference>
<feature type="non-terminal residue" evidence="2">
    <location>
        <position position="64"/>
    </location>
</feature>
<evidence type="ECO:0000313" key="3">
    <source>
        <dbReference type="Proteomes" id="UP001178508"/>
    </source>
</evidence>
<protein>
    <submittedName>
        <fullName evidence="2">Uncharacterized protein</fullName>
    </submittedName>
</protein>
<reference evidence="2" key="1">
    <citation type="submission" date="2023-08" db="EMBL/GenBank/DDBJ databases">
        <authorList>
            <person name="Alioto T."/>
            <person name="Alioto T."/>
            <person name="Gomez Garrido J."/>
        </authorList>
    </citation>
    <scope>NUCLEOTIDE SEQUENCE</scope>
</reference>
<evidence type="ECO:0000313" key="2">
    <source>
        <dbReference type="EMBL" id="CAJ1076160.1"/>
    </source>
</evidence>
<sequence length="64" mass="7065">MTQSKRVQGKVAREEEEEEEEQKRGRGKSQREGQVPATPVKHLVEQLSCVQQGGCLLSGLSSGR</sequence>
<dbReference type="Proteomes" id="UP001178508">
    <property type="component" value="Chromosome 16"/>
</dbReference>
<dbReference type="AlphaFoldDB" id="A0AAV1GR13"/>
<proteinExistence type="predicted"/>
<gene>
    <name evidence="2" type="ORF">XNOV1_A031372</name>
</gene>
<keyword evidence="3" id="KW-1185">Reference proteome</keyword>